<feature type="active site" evidence="7 8">
    <location>
        <position position="164"/>
    </location>
</feature>
<dbReference type="SUPFAM" id="SSF55347">
    <property type="entry name" value="Glyceraldehyde-3-phosphate dehydrogenase-like, C-terminal domain"/>
    <property type="match status" value="1"/>
</dbReference>
<sequence>MVGREVPVTVWSREKVKAAIVGSTGYGGVELIRLLQAHPLVEITSVVSFSSSGQLLTEGFPHLTNVLNRVLDEVDVPLLASKADVVFLATPSGVSAKLVPSFVDAGMRVIDLSGDFRLITQELYREWYNKEPAPADYLSRTVYGLTEVFGEEVKGASFISNPGCYPTAAALGLVPAVQEGWIEPSSLIIDAKTGISGAGRGLGLQVHYAEANENFSAYKVNRHQHIPEIEQTLSRVLGQGVTVTFTTHLVPMTRGIMATMYGTLLGDKSDQDFIDLYQSYYEGRPFIRIRPQGKWPATKEVSGSNYCDIGFSVDRRTGRVTIISVIDNVVKGATGQAIQNLNVSMGWDETTGLLFAPIYP</sequence>
<dbReference type="GO" id="GO:0003942">
    <property type="term" value="F:N-acetyl-gamma-glutamyl-phosphate reductase activity"/>
    <property type="evidence" value="ECO:0007669"/>
    <property type="project" value="UniProtKB-UniRule"/>
</dbReference>
<dbReference type="FunFam" id="3.30.360.10:FF:000014">
    <property type="entry name" value="N-acetyl-gamma-glutamyl-phosphate reductase"/>
    <property type="match status" value="1"/>
</dbReference>
<dbReference type="EMBL" id="CP020557">
    <property type="protein sequence ID" value="ARF68484.1"/>
    <property type="molecule type" value="Genomic_DNA"/>
</dbReference>
<keyword evidence="7" id="KW-0963">Cytoplasm</keyword>
<dbReference type="GO" id="GO:0005737">
    <property type="term" value="C:cytoplasm"/>
    <property type="evidence" value="ECO:0007669"/>
    <property type="project" value="UniProtKB-SubCell"/>
</dbReference>
<comment type="function">
    <text evidence="7">Catalyzes the NADPH-dependent reduction of N-acetyl-5-glutamyl phosphate to yield N-acetyl-L-glutamate 5-semialdehyde.</text>
</comment>
<keyword evidence="2 7" id="KW-0055">Arginine biosynthesis</keyword>
<organism evidence="10 11">
    <name type="scientific">Paenibacillus larvae subsp. pulvifaciens</name>
    <dbReference type="NCBI Taxonomy" id="1477"/>
    <lineage>
        <taxon>Bacteria</taxon>
        <taxon>Bacillati</taxon>
        <taxon>Bacillota</taxon>
        <taxon>Bacilli</taxon>
        <taxon>Bacillales</taxon>
        <taxon>Paenibacillaceae</taxon>
        <taxon>Paenibacillus</taxon>
    </lineage>
</organism>
<evidence type="ECO:0000256" key="7">
    <source>
        <dbReference type="HAMAP-Rule" id="MF_00150"/>
    </source>
</evidence>
<dbReference type="GO" id="GO:0070401">
    <property type="term" value="F:NADP+ binding"/>
    <property type="evidence" value="ECO:0007669"/>
    <property type="project" value="InterPro"/>
</dbReference>
<accession>A0A1V0UTK7</accession>
<evidence type="ECO:0000256" key="2">
    <source>
        <dbReference type="ARBA" id="ARBA00022571"/>
    </source>
</evidence>
<evidence type="ECO:0000256" key="5">
    <source>
        <dbReference type="ARBA" id="ARBA00023002"/>
    </source>
</evidence>
<dbReference type="GO" id="GO:0006526">
    <property type="term" value="P:L-arginine biosynthetic process"/>
    <property type="evidence" value="ECO:0007669"/>
    <property type="project" value="UniProtKB-UniRule"/>
</dbReference>
<keyword evidence="5 7" id="KW-0560">Oxidoreductase</keyword>
<dbReference type="HAMAP" id="MF_00150">
    <property type="entry name" value="ArgC_type1"/>
    <property type="match status" value="1"/>
</dbReference>
<name>A0A1V0UTK7_9BACL</name>
<dbReference type="Pfam" id="PF22698">
    <property type="entry name" value="Semialdhyde_dhC_1"/>
    <property type="match status" value="1"/>
</dbReference>
<dbReference type="Gene3D" id="3.30.360.10">
    <property type="entry name" value="Dihydrodipicolinate Reductase, domain 2"/>
    <property type="match status" value="1"/>
</dbReference>
<dbReference type="InterPro" id="IPR050085">
    <property type="entry name" value="AGPR"/>
</dbReference>
<dbReference type="InterPro" id="IPR023013">
    <property type="entry name" value="AGPR_AS"/>
</dbReference>
<evidence type="ECO:0000256" key="8">
    <source>
        <dbReference type="PROSITE-ProRule" id="PRU10010"/>
    </source>
</evidence>
<dbReference type="NCBIfam" id="TIGR01850">
    <property type="entry name" value="argC"/>
    <property type="match status" value="1"/>
</dbReference>
<dbReference type="SMART" id="SM00859">
    <property type="entry name" value="Semialdhyde_dh"/>
    <property type="match status" value="1"/>
</dbReference>
<dbReference type="SUPFAM" id="SSF51735">
    <property type="entry name" value="NAD(P)-binding Rossmann-fold domains"/>
    <property type="match status" value="1"/>
</dbReference>
<dbReference type="GO" id="GO:0051287">
    <property type="term" value="F:NAD binding"/>
    <property type="evidence" value="ECO:0007669"/>
    <property type="project" value="InterPro"/>
</dbReference>
<dbReference type="CDD" id="cd17895">
    <property type="entry name" value="AGPR_1_N"/>
    <property type="match status" value="1"/>
</dbReference>
<comment type="similarity">
    <text evidence="7">Belongs to the NAGSA dehydrogenase family. Type 1 subfamily.</text>
</comment>
<evidence type="ECO:0000256" key="1">
    <source>
        <dbReference type="ARBA" id="ARBA00004862"/>
    </source>
</evidence>
<proteinExistence type="inferred from homology"/>
<dbReference type="InterPro" id="IPR000706">
    <property type="entry name" value="AGPR_type-1"/>
</dbReference>
<dbReference type="InterPro" id="IPR058924">
    <property type="entry name" value="AGPR_dimerisation_dom"/>
</dbReference>
<reference evidence="10 11" key="1">
    <citation type="submission" date="2017-03" db="EMBL/GenBank/DDBJ databases">
        <title>Paenibacillus larvae genome sequencing.</title>
        <authorList>
            <person name="Dingman D.W."/>
        </authorList>
    </citation>
    <scope>NUCLEOTIDE SEQUENCE [LARGE SCALE GENOMIC DNA]</scope>
    <source>
        <strain evidence="10 11">SAG 10367</strain>
    </source>
</reference>
<evidence type="ECO:0000259" key="9">
    <source>
        <dbReference type="SMART" id="SM00859"/>
    </source>
</evidence>
<dbReference type="UniPathway" id="UPA00068">
    <property type="reaction ID" value="UER00108"/>
</dbReference>
<keyword evidence="4 7" id="KW-0521">NADP</keyword>
<comment type="catalytic activity">
    <reaction evidence="6 7">
        <text>N-acetyl-L-glutamate 5-semialdehyde + phosphate + NADP(+) = N-acetyl-L-glutamyl 5-phosphate + NADPH + H(+)</text>
        <dbReference type="Rhea" id="RHEA:21588"/>
        <dbReference type="ChEBI" id="CHEBI:15378"/>
        <dbReference type="ChEBI" id="CHEBI:29123"/>
        <dbReference type="ChEBI" id="CHEBI:43474"/>
        <dbReference type="ChEBI" id="CHEBI:57783"/>
        <dbReference type="ChEBI" id="CHEBI:57936"/>
        <dbReference type="ChEBI" id="CHEBI:58349"/>
        <dbReference type="EC" id="1.2.1.38"/>
    </reaction>
</comment>
<dbReference type="PROSITE" id="PS01224">
    <property type="entry name" value="ARGC"/>
    <property type="match status" value="1"/>
</dbReference>
<dbReference type="InterPro" id="IPR036291">
    <property type="entry name" value="NAD(P)-bd_dom_sf"/>
</dbReference>
<evidence type="ECO:0000313" key="11">
    <source>
        <dbReference type="Proteomes" id="UP000192727"/>
    </source>
</evidence>
<comment type="subcellular location">
    <subcellularLocation>
        <location evidence="7">Cytoplasm</location>
    </subcellularLocation>
</comment>
<gene>
    <name evidence="7" type="primary">argC</name>
    <name evidence="10" type="ORF">B7C51_12685</name>
</gene>
<dbReference type="Proteomes" id="UP000192727">
    <property type="component" value="Chromosome"/>
</dbReference>
<evidence type="ECO:0000256" key="3">
    <source>
        <dbReference type="ARBA" id="ARBA00022605"/>
    </source>
</evidence>
<feature type="domain" description="Semialdehyde dehydrogenase NAD-binding" evidence="9">
    <location>
        <begin position="17"/>
        <end position="156"/>
    </location>
</feature>
<evidence type="ECO:0000256" key="6">
    <source>
        <dbReference type="ARBA" id="ARBA00050557"/>
    </source>
</evidence>
<evidence type="ECO:0000256" key="4">
    <source>
        <dbReference type="ARBA" id="ARBA00022857"/>
    </source>
</evidence>
<dbReference type="PANTHER" id="PTHR32338">
    <property type="entry name" value="N-ACETYL-GAMMA-GLUTAMYL-PHOSPHATE REDUCTASE, CHLOROPLASTIC-RELATED-RELATED"/>
    <property type="match status" value="1"/>
</dbReference>
<dbReference type="AlphaFoldDB" id="A0A1V0UTK7"/>
<protein>
    <recommendedName>
        <fullName evidence="7">N-acetyl-gamma-glutamyl-phosphate reductase</fullName>
        <shortName evidence="7">AGPR</shortName>
        <ecNumber evidence="7">1.2.1.38</ecNumber>
    </recommendedName>
    <alternativeName>
        <fullName evidence="7">N-acetyl-glutamate semialdehyde dehydrogenase</fullName>
        <shortName evidence="7">NAGSA dehydrogenase</shortName>
    </alternativeName>
</protein>
<dbReference type="CDD" id="cd23934">
    <property type="entry name" value="AGPR_1_C"/>
    <property type="match status" value="1"/>
</dbReference>
<comment type="pathway">
    <text evidence="1 7">Amino-acid biosynthesis; L-arginine biosynthesis; N(2)-acetyl-L-ornithine from L-glutamate: step 3/4.</text>
</comment>
<evidence type="ECO:0000313" key="10">
    <source>
        <dbReference type="EMBL" id="ARF68484.1"/>
    </source>
</evidence>
<dbReference type="Pfam" id="PF01118">
    <property type="entry name" value="Semialdhyde_dh"/>
    <property type="match status" value="1"/>
</dbReference>
<dbReference type="PANTHER" id="PTHR32338:SF10">
    <property type="entry name" value="N-ACETYL-GAMMA-GLUTAMYL-PHOSPHATE REDUCTASE, CHLOROPLASTIC-RELATED"/>
    <property type="match status" value="1"/>
</dbReference>
<keyword evidence="3 7" id="KW-0028">Amino-acid biosynthesis</keyword>
<dbReference type="InterPro" id="IPR000534">
    <property type="entry name" value="Semialdehyde_DH_NAD-bd"/>
</dbReference>
<dbReference type="Gene3D" id="3.40.50.720">
    <property type="entry name" value="NAD(P)-binding Rossmann-like Domain"/>
    <property type="match status" value="1"/>
</dbReference>
<dbReference type="EC" id="1.2.1.38" evidence="7"/>